<evidence type="ECO:0000256" key="1">
    <source>
        <dbReference type="ARBA" id="ARBA00004141"/>
    </source>
</evidence>
<feature type="transmembrane region" description="Helical" evidence="5">
    <location>
        <begin position="21"/>
        <end position="40"/>
    </location>
</feature>
<evidence type="ECO:0000256" key="2">
    <source>
        <dbReference type="ARBA" id="ARBA00022692"/>
    </source>
</evidence>
<evidence type="ECO:0000259" key="6">
    <source>
        <dbReference type="Pfam" id="PF04932"/>
    </source>
</evidence>
<proteinExistence type="predicted"/>
<dbReference type="AlphaFoldDB" id="A0A937K5Q3"/>
<reference evidence="7" key="1">
    <citation type="submission" date="2021-01" db="EMBL/GenBank/DDBJ databases">
        <title>Genome public.</title>
        <authorList>
            <person name="Liu C."/>
            <person name="Sun Q."/>
        </authorList>
    </citation>
    <scope>NUCLEOTIDE SEQUENCE</scope>
    <source>
        <strain evidence="7">YIM B02565</strain>
    </source>
</reference>
<keyword evidence="4 5" id="KW-0472">Membrane</keyword>
<keyword evidence="8" id="KW-1185">Reference proteome</keyword>
<feature type="transmembrane region" description="Helical" evidence="5">
    <location>
        <begin position="170"/>
        <end position="188"/>
    </location>
</feature>
<name>A0A937K5Q3_9CLOT</name>
<feature type="transmembrane region" description="Helical" evidence="5">
    <location>
        <begin position="325"/>
        <end position="343"/>
    </location>
</feature>
<feature type="transmembrane region" description="Helical" evidence="5">
    <location>
        <begin position="129"/>
        <end position="149"/>
    </location>
</feature>
<evidence type="ECO:0000256" key="3">
    <source>
        <dbReference type="ARBA" id="ARBA00022989"/>
    </source>
</evidence>
<dbReference type="GO" id="GO:0016874">
    <property type="term" value="F:ligase activity"/>
    <property type="evidence" value="ECO:0007669"/>
    <property type="project" value="UniProtKB-KW"/>
</dbReference>
<evidence type="ECO:0000313" key="8">
    <source>
        <dbReference type="Proteomes" id="UP000623681"/>
    </source>
</evidence>
<accession>A0A937K5Q3</accession>
<feature type="transmembrane region" description="Helical" evidence="5">
    <location>
        <begin position="70"/>
        <end position="86"/>
    </location>
</feature>
<evidence type="ECO:0000313" key="7">
    <source>
        <dbReference type="EMBL" id="MBL4932625.1"/>
    </source>
</evidence>
<gene>
    <name evidence="7" type="ORF">JK634_12450</name>
</gene>
<dbReference type="InterPro" id="IPR007016">
    <property type="entry name" value="O-antigen_ligase-rel_domated"/>
</dbReference>
<evidence type="ECO:0000256" key="5">
    <source>
        <dbReference type="SAM" id="Phobius"/>
    </source>
</evidence>
<feature type="transmembrane region" description="Helical" evidence="5">
    <location>
        <begin position="238"/>
        <end position="256"/>
    </location>
</feature>
<feature type="transmembrane region" description="Helical" evidence="5">
    <location>
        <begin position="46"/>
        <end position="63"/>
    </location>
</feature>
<sequence>MINLIKSHNEKLCKYINYLESAIPQYLYWAVFLSLPVVMLEKYVPFNFLGIFMVLVIVMNLILNYKSKNNIYNLILIGIVFLQFVFNHKWNTNYNSIVRLIFTCAMFQLITNKNIVNGFKDFTLKNIKYLYIIMNACMFLLVVSAIAGFGFEKWWGNEKYFIGTFDNPHLCGYFLMSMLAVVTIIRMYSGKWYLYIYEVIILVLSFMTGARTPLIIIALLGIMNFIFDIKNRIKYWKINLGLILSSVVIFVLTGLFKHLPLIEKTIRTSTAGGFTSGRNVFWRYLIDYYVNKFTIFEKLFGSGMDITVFINETYYKMAIWAHNDFIQVLLSYGLIGVLLYIVILLKSIKTINLWILSGFIFLAVFNGLFNYHLFIFTLPFFTVIKILYSEKYKEVKE</sequence>
<keyword evidence="3 5" id="KW-1133">Transmembrane helix</keyword>
<feature type="transmembrane region" description="Helical" evidence="5">
    <location>
        <begin position="350"/>
        <end position="365"/>
    </location>
</feature>
<protein>
    <submittedName>
        <fullName evidence="7">O-antigen ligase family protein</fullName>
    </submittedName>
</protein>
<dbReference type="GO" id="GO:0016020">
    <property type="term" value="C:membrane"/>
    <property type="evidence" value="ECO:0007669"/>
    <property type="project" value="UniProtKB-SubCell"/>
</dbReference>
<keyword evidence="7" id="KW-0436">Ligase</keyword>
<dbReference type="RefSeq" id="WP_202767969.1">
    <property type="nucleotide sequence ID" value="NZ_JAESWA010000022.1"/>
</dbReference>
<dbReference type="EMBL" id="JAESWA010000022">
    <property type="protein sequence ID" value="MBL4932625.1"/>
    <property type="molecule type" value="Genomic_DNA"/>
</dbReference>
<evidence type="ECO:0000256" key="4">
    <source>
        <dbReference type="ARBA" id="ARBA00023136"/>
    </source>
</evidence>
<feature type="transmembrane region" description="Helical" evidence="5">
    <location>
        <begin position="194"/>
        <end position="226"/>
    </location>
</feature>
<comment type="caution">
    <text evidence="7">The sequence shown here is derived from an EMBL/GenBank/DDBJ whole genome shotgun (WGS) entry which is preliminary data.</text>
</comment>
<keyword evidence="2 5" id="KW-0812">Transmembrane</keyword>
<organism evidence="7 8">
    <name type="scientific">Clostridium paridis</name>
    <dbReference type="NCBI Taxonomy" id="2803863"/>
    <lineage>
        <taxon>Bacteria</taxon>
        <taxon>Bacillati</taxon>
        <taxon>Bacillota</taxon>
        <taxon>Clostridia</taxon>
        <taxon>Eubacteriales</taxon>
        <taxon>Clostridiaceae</taxon>
        <taxon>Clostridium</taxon>
    </lineage>
</organism>
<dbReference type="Proteomes" id="UP000623681">
    <property type="component" value="Unassembled WGS sequence"/>
</dbReference>
<comment type="subcellular location">
    <subcellularLocation>
        <location evidence="1">Membrane</location>
        <topology evidence="1">Multi-pass membrane protein</topology>
    </subcellularLocation>
</comment>
<dbReference type="Pfam" id="PF04932">
    <property type="entry name" value="Wzy_C"/>
    <property type="match status" value="1"/>
</dbReference>
<feature type="domain" description="O-antigen ligase-related" evidence="6">
    <location>
        <begin position="199"/>
        <end position="341"/>
    </location>
</feature>